<gene>
    <name evidence="3" type="ORF">EQU24_15250</name>
</gene>
<proteinExistence type="predicted"/>
<organism evidence="3 4">
    <name type="scientific">Methylotuvimicrobium buryatense</name>
    <name type="common">Methylomicrobium buryatense</name>
    <dbReference type="NCBI Taxonomy" id="95641"/>
    <lineage>
        <taxon>Bacteria</taxon>
        <taxon>Pseudomonadati</taxon>
        <taxon>Pseudomonadota</taxon>
        <taxon>Gammaproteobacteria</taxon>
        <taxon>Methylococcales</taxon>
        <taxon>Methylococcaceae</taxon>
        <taxon>Methylotuvimicrobium</taxon>
    </lineage>
</organism>
<name>A0A4P9UPY8_METBY</name>
<feature type="transmembrane region" description="Helical" evidence="2">
    <location>
        <begin position="38"/>
        <end position="59"/>
    </location>
</feature>
<dbReference type="InterPro" id="IPR007470">
    <property type="entry name" value="HemX"/>
</dbReference>
<dbReference type="Proteomes" id="UP000305881">
    <property type="component" value="Chromosome"/>
</dbReference>
<feature type="region of interest" description="Disordered" evidence="1">
    <location>
        <begin position="1"/>
        <end position="28"/>
    </location>
</feature>
<dbReference type="PANTHER" id="PTHR38043">
    <property type="entry name" value="PROTEIN HEMX"/>
    <property type="match status" value="1"/>
</dbReference>
<keyword evidence="2" id="KW-0812">Transmembrane</keyword>
<evidence type="ECO:0000256" key="2">
    <source>
        <dbReference type="SAM" id="Phobius"/>
    </source>
</evidence>
<dbReference type="Pfam" id="PF04375">
    <property type="entry name" value="HemX"/>
    <property type="match status" value="1"/>
</dbReference>
<dbReference type="PANTHER" id="PTHR38043:SF1">
    <property type="entry name" value="PROTEIN HEMX"/>
    <property type="match status" value="1"/>
</dbReference>
<evidence type="ECO:0000256" key="1">
    <source>
        <dbReference type="SAM" id="MobiDB-lite"/>
    </source>
</evidence>
<dbReference type="EMBL" id="CP035467">
    <property type="protein sequence ID" value="QCW83448.1"/>
    <property type="molecule type" value="Genomic_DNA"/>
</dbReference>
<keyword evidence="2" id="KW-0472">Membrane</keyword>
<accession>A0A4P9UPY8</accession>
<evidence type="ECO:0000313" key="3">
    <source>
        <dbReference type="EMBL" id="QCW83448.1"/>
    </source>
</evidence>
<dbReference type="STRING" id="675511.GCA_000341735_04402"/>
<dbReference type="AlphaFoldDB" id="A0A4P9UPY8"/>
<evidence type="ECO:0000313" key="4">
    <source>
        <dbReference type="Proteomes" id="UP000305881"/>
    </source>
</evidence>
<keyword evidence="2" id="KW-1133">Transmembrane helix</keyword>
<reference evidence="4" key="1">
    <citation type="journal article" date="2019" name="J. Bacteriol.">
        <title>A Mutagenic Screen Identifies a TonB-Dependent Receptor Required for the Lanthanide Metal Switch in the Type I Methanotroph 'Methylotuvimicrobium buryatense' 5GB1C.</title>
        <authorList>
            <person name="Groom J.D."/>
            <person name="Ford S.M."/>
            <person name="Pesesky M.W."/>
            <person name="Lidstrom M.E."/>
        </authorList>
    </citation>
    <scope>NUCLEOTIDE SEQUENCE [LARGE SCALE GENOMIC DNA]</scope>
    <source>
        <strain evidence="4">5GB1C</strain>
    </source>
</reference>
<dbReference type="KEGG" id="mbur:EQU24_15250"/>
<sequence length="394" mass="44170">MGNSVAEVTENQEREAEAGTDTKTANSSEKVHRSRSGFWLAVIVFLVILSIVGIGLFLFSQLRQQQETLGGEVSKGDMQLFELTKQISGYQTQIAAIQSHLTTIESDLKAKDRLINESLTEFSQLQSEKLEAMRTDFNTRIQQVQRQLGKTRGDWLVADAEYLLSVANQRLQLTGDVETAREALQAADQRLRESGDAAAYKIREQISKEIAELGKVQLLDIVGIYSSIRTLETEIGKLSLIKPYVGKPLTPSEEIHDHAQHTDEEHDLLSKALKSLQGVVTVRHADQPITEIITPEEAQFTRQQLRVKLEMIKIGLVQQNEVLYKASIADAQEWVAEHFTSNSIARNFVAELEKLEAISLHSQYPDISHSLKMLRDITKLRIETDKALSAPDPS</sequence>
<dbReference type="OrthoDB" id="5739852at2"/>
<keyword evidence="4" id="KW-1185">Reference proteome</keyword>
<protein>
    <submittedName>
        <fullName evidence="3">Enzyme of heme biosynthesis</fullName>
    </submittedName>
</protein>